<dbReference type="Gene3D" id="3.80.10.10">
    <property type="entry name" value="Ribonuclease Inhibitor"/>
    <property type="match status" value="1"/>
</dbReference>
<accession>G7IX98</accession>
<keyword evidence="3" id="KW-1185">Reference proteome</keyword>
<gene>
    <name evidence="1" type="ordered locus">MTR_3g036310</name>
</gene>
<organism evidence="1 3">
    <name type="scientific">Medicago truncatula</name>
    <name type="common">Barrel medic</name>
    <name type="synonym">Medicago tribuloides</name>
    <dbReference type="NCBI Taxonomy" id="3880"/>
    <lineage>
        <taxon>Eukaryota</taxon>
        <taxon>Viridiplantae</taxon>
        <taxon>Streptophyta</taxon>
        <taxon>Embryophyta</taxon>
        <taxon>Tracheophyta</taxon>
        <taxon>Spermatophyta</taxon>
        <taxon>Magnoliopsida</taxon>
        <taxon>eudicotyledons</taxon>
        <taxon>Gunneridae</taxon>
        <taxon>Pentapetalae</taxon>
        <taxon>rosids</taxon>
        <taxon>fabids</taxon>
        <taxon>Fabales</taxon>
        <taxon>Fabaceae</taxon>
        <taxon>Papilionoideae</taxon>
        <taxon>50 kb inversion clade</taxon>
        <taxon>NPAAA clade</taxon>
        <taxon>Hologalegina</taxon>
        <taxon>IRL clade</taxon>
        <taxon>Trifolieae</taxon>
        <taxon>Medicago</taxon>
    </lineage>
</organism>
<proteinExistence type="predicted"/>
<evidence type="ECO:0000313" key="3">
    <source>
        <dbReference type="Proteomes" id="UP000002051"/>
    </source>
</evidence>
<dbReference type="HOGENOM" id="CLU_1121525_0_0_1"/>
<reference evidence="1 3" key="1">
    <citation type="journal article" date="2011" name="Nature">
        <title>The Medicago genome provides insight into the evolution of rhizobial symbioses.</title>
        <authorList>
            <person name="Young N.D."/>
            <person name="Debelle F."/>
            <person name="Oldroyd G.E."/>
            <person name="Geurts R."/>
            <person name="Cannon S.B."/>
            <person name="Udvardi M.K."/>
            <person name="Benedito V.A."/>
            <person name="Mayer K.F."/>
            <person name="Gouzy J."/>
            <person name="Schoof H."/>
            <person name="Van de Peer Y."/>
            <person name="Proost S."/>
            <person name="Cook D.R."/>
            <person name="Meyers B.C."/>
            <person name="Spannagl M."/>
            <person name="Cheung F."/>
            <person name="De Mita S."/>
            <person name="Krishnakumar V."/>
            <person name="Gundlach H."/>
            <person name="Zhou S."/>
            <person name="Mudge J."/>
            <person name="Bharti A.K."/>
            <person name="Murray J.D."/>
            <person name="Naoumkina M.A."/>
            <person name="Rosen B."/>
            <person name="Silverstein K.A."/>
            <person name="Tang H."/>
            <person name="Rombauts S."/>
            <person name="Zhao P.X."/>
            <person name="Zhou P."/>
            <person name="Barbe V."/>
            <person name="Bardou P."/>
            <person name="Bechner M."/>
            <person name="Bellec A."/>
            <person name="Berger A."/>
            <person name="Berges H."/>
            <person name="Bidwell S."/>
            <person name="Bisseling T."/>
            <person name="Choisne N."/>
            <person name="Couloux A."/>
            <person name="Denny R."/>
            <person name="Deshpande S."/>
            <person name="Dai X."/>
            <person name="Doyle J.J."/>
            <person name="Dudez A.M."/>
            <person name="Farmer A.D."/>
            <person name="Fouteau S."/>
            <person name="Franken C."/>
            <person name="Gibelin C."/>
            <person name="Gish J."/>
            <person name="Goldstein S."/>
            <person name="Gonzalez A.J."/>
            <person name="Green P.J."/>
            <person name="Hallab A."/>
            <person name="Hartog M."/>
            <person name="Hua A."/>
            <person name="Humphray S.J."/>
            <person name="Jeong D.H."/>
            <person name="Jing Y."/>
            <person name="Jocker A."/>
            <person name="Kenton S.M."/>
            <person name="Kim D.J."/>
            <person name="Klee K."/>
            <person name="Lai H."/>
            <person name="Lang C."/>
            <person name="Lin S."/>
            <person name="Macmil S.L."/>
            <person name="Magdelenat G."/>
            <person name="Matthews L."/>
            <person name="McCorrison J."/>
            <person name="Monaghan E.L."/>
            <person name="Mun J.H."/>
            <person name="Najar F.Z."/>
            <person name="Nicholson C."/>
            <person name="Noirot C."/>
            <person name="O'Bleness M."/>
            <person name="Paule C.R."/>
            <person name="Poulain J."/>
            <person name="Prion F."/>
            <person name="Qin B."/>
            <person name="Qu C."/>
            <person name="Retzel E.F."/>
            <person name="Riddle C."/>
            <person name="Sallet E."/>
            <person name="Samain S."/>
            <person name="Samson N."/>
            <person name="Sanders I."/>
            <person name="Saurat O."/>
            <person name="Scarpelli C."/>
            <person name="Schiex T."/>
            <person name="Segurens B."/>
            <person name="Severin A.J."/>
            <person name="Sherrier D.J."/>
            <person name="Shi R."/>
            <person name="Sims S."/>
            <person name="Singer S.R."/>
            <person name="Sinharoy S."/>
            <person name="Sterck L."/>
            <person name="Viollet A."/>
            <person name="Wang B.B."/>
            <person name="Wang K."/>
            <person name="Wang M."/>
            <person name="Wang X."/>
            <person name="Warfsmann J."/>
            <person name="Weissenbach J."/>
            <person name="White D.D."/>
            <person name="White J.D."/>
            <person name="Wiley G.B."/>
            <person name="Wincker P."/>
            <person name="Xing Y."/>
            <person name="Yang L."/>
            <person name="Yao Z."/>
            <person name="Ying F."/>
            <person name="Zhai J."/>
            <person name="Zhou L."/>
            <person name="Zuber A."/>
            <person name="Denarie J."/>
            <person name="Dixon R.A."/>
            <person name="May G.D."/>
            <person name="Schwartz D.C."/>
            <person name="Rogers J."/>
            <person name="Quetier F."/>
            <person name="Town C.D."/>
            <person name="Roe B.A."/>
        </authorList>
    </citation>
    <scope>NUCLEOTIDE SEQUENCE [LARGE SCALE GENOMIC DNA]</scope>
    <source>
        <strain evidence="1">A17</strain>
        <strain evidence="2 3">cv. Jemalong A17</strain>
    </source>
</reference>
<dbReference type="Proteomes" id="UP000002051">
    <property type="component" value="Chromosome 3"/>
</dbReference>
<accession>A0A0C3VET0</accession>
<reference evidence="2" key="3">
    <citation type="submission" date="2015-04" db="UniProtKB">
        <authorList>
            <consortium name="EnsemblPlants"/>
        </authorList>
    </citation>
    <scope>IDENTIFICATION</scope>
    <source>
        <strain evidence="2">cv. Jemalong A17</strain>
    </source>
</reference>
<name>G7IX98_MEDTR</name>
<dbReference type="EMBL" id="CM001219">
    <property type="protein sequence ID" value="AES69874.2"/>
    <property type="molecule type" value="Genomic_DNA"/>
</dbReference>
<sequence length="248" mass="28268">MKLWTLAYSQEFCNTLFHTMLRILTRCIHRFPTCLFSCHTLTSLHIRVQNPKEFYMCTFFPNSLNLPSLINLYLWHISFCAADDGSVEPFSTLTSLKSLTIVDCEIMDEQNLCISSTKLVGLCIYMRRYAPETYFGIELSTPSLCTFDFHGIPIQKLHGIKSNLSSIKHTSLVLLNWLVELPNIQSLTVSSTSLQVLSLVPDLLTIELPFLCHLKSLKVEKRQISSIPDGMVKFLLRHAQSASVDIIY</sequence>
<reference evidence="1 3" key="2">
    <citation type="journal article" date="2014" name="BMC Genomics">
        <title>An improved genome release (version Mt4.0) for the model legume Medicago truncatula.</title>
        <authorList>
            <person name="Tang H."/>
            <person name="Krishnakumar V."/>
            <person name="Bidwell S."/>
            <person name="Rosen B."/>
            <person name="Chan A."/>
            <person name="Zhou S."/>
            <person name="Gentzbittel L."/>
            <person name="Childs K.L."/>
            <person name="Yandell M."/>
            <person name="Gundlach H."/>
            <person name="Mayer K.F."/>
            <person name="Schwartz D.C."/>
            <person name="Town C.D."/>
        </authorList>
    </citation>
    <scope>GENOME REANNOTATION</scope>
    <source>
        <strain evidence="2 3">cv. Jemalong A17</strain>
    </source>
</reference>
<evidence type="ECO:0000313" key="2">
    <source>
        <dbReference type="EnsemblPlants" id="AES69874"/>
    </source>
</evidence>
<evidence type="ECO:0000313" key="1">
    <source>
        <dbReference type="EMBL" id="AES69874.2"/>
    </source>
</evidence>
<dbReference type="SUPFAM" id="SSF52047">
    <property type="entry name" value="RNI-like"/>
    <property type="match status" value="1"/>
</dbReference>
<protein>
    <submittedName>
        <fullName evidence="1 2">Uncharacterized protein</fullName>
    </submittedName>
</protein>
<dbReference type="InterPro" id="IPR032675">
    <property type="entry name" value="LRR_dom_sf"/>
</dbReference>
<dbReference type="AlphaFoldDB" id="G7IX98"/>
<dbReference type="EnsemblPlants" id="AES69874">
    <property type="protein sequence ID" value="AES69874"/>
    <property type="gene ID" value="MTR_3g036310"/>
</dbReference>